<sequence>MILGCEKVGSFFSVGFELLSKFRIARTAGWNKGIRESATQTISILMSHGIRKLTTTWDDKNLSAEAREASWTQFCKTMKDVIYANWGVTEAERRMLAEKLDLLTRFDTRKDSIGELLIKIGNGQPQY</sequence>
<proteinExistence type="predicted"/>
<dbReference type="GeneID" id="124293324"/>
<evidence type="ECO:0000313" key="1">
    <source>
        <dbReference type="Proteomes" id="UP000829291"/>
    </source>
</evidence>
<keyword evidence="1" id="KW-1185">Reference proteome</keyword>
<dbReference type="Proteomes" id="UP000829291">
    <property type="component" value="Chromosome 3"/>
</dbReference>
<name>A0ABM3FNX9_NEOLC</name>
<reference evidence="2" key="1">
    <citation type="submission" date="2025-08" db="UniProtKB">
        <authorList>
            <consortium name="RefSeq"/>
        </authorList>
    </citation>
    <scope>IDENTIFICATION</scope>
    <source>
        <tissue evidence="2">Thorax and Abdomen</tissue>
    </source>
</reference>
<evidence type="ECO:0000313" key="2">
    <source>
        <dbReference type="RefSeq" id="XP_046589730.1"/>
    </source>
</evidence>
<accession>A0ABM3FNX9</accession>
<protein>
    <submittedName>
        <fullName evidence="2">Uncharacterized protein LOC124293324 isoform X1</fullName>
    </submittedName>
</protein>
<organism evidence="1 2">
    <name type="scientific">Neodiprion lecontei</name>
    <name type="common">Redheaded pine sawfly</name>
    <dbReference type="NCBI Taxonomy" id="441921"/>
    <lineage>
        <taxon>Eukaryota</taxon>
        <taxon>Metazoa</taxon>
        <taxon>Ecdysozoa</taxon>
        <taxon>Arthropoda</taxon>
        <taxon>Hexapoda</taxon>
        <taxon>Insecta</taxon>
        <taxon>Pterygota</taxon>
        <taxon>Neoptera</taxon>
        <taxon>Endopterygota</taxon>
        <taxon>Hymenoptera</taxon>
        <taxon>Tenthredinoidea</taxon>
        <taxon>Diprionidae</taxon>
        <taxon>Diprioninae</taxon>
        <taxon>Neodiprion</taxon>
    </lineage>
</organism>
<gene>
    <name evidence="2" type="primary">LOC124293324</name>
</gene>
<dbReference type="RefSeq" id="XP_046589730.1">
    <property type="nucleotide sequence ID" value="XM_046733774.1"/>
</dbReference>